<dbReference type="RefSeq" id="WP_017128976.1">
    <property type="nucleotide sequence ID" value="NZ_JACAQE010000010.1"/>
</dbReference>
<dbReference type="EMBL" id="JACAQE010000010">
    <property type="protein sequence ID" value="NWC17707.1"/>
    <property type="molecule type" value="Genomic_DNA"/>
</dbReference>
<comment type="caution">
    <text evidence="1">The sequence shown here is derived from an EMBL/GenBank/DDBJ whole genome shotgun (WGS) entry which is preliminary data.</text>
</comment>
<dbReference type="InterPro" id="IPR027417">
    <property type="entry name" value="P-loop_NTPase"/>
</dbReference>
<dbReference type="Proteomes" id="UP000517547">
    <property type="component" value="Unassembled WGS sequence"/>
</dbReference>
<evidence type="ECO:0000313" key="1">
    <source>
        <dbReference type="EMBL" id="NWC17707.1"/>
    </source>
</evidence>
<organism evidence="1 2">
    <name type="scientific">Pseudomonas gingeri</name>
    <dbReference type="NCBI Taxonomy" id="117681"/>
    <lineage>
        <taxon>Bacteria</taxon>
        <taxon>Pseudomonadati</taxon>
        <taxon>Pseudomonadota</taxon>
        <taxon>Gammaproteobacteria</taxon>
        <taxon>Pseudomonadales</taxon>
        <taxon>Pseudomonadaceae</taxon>
        <taxon>Pseudomonas</taxon>
    </lineage>
</organism>
<proteinExistence type="predicted"/>
<accession>A0A7Y7Y6P9</accession>
<name>A0A7Y7Y6P9_9PSED</name>
<dbReference type="Gene3D" id="3.40.50.300">
    <property type="entry name" value="P-loop containing nucleotide triphosphate hydrolases"/>
    <property type="match status" value="1"/>
</dbReference>
<protein>
    <submittedName>
        <fullName evidence="1">ATP-binding protein</fullName>
    </submittedName>
</protein>
<dbReference type="SUPFAM" id="SSF52540">
    <property type="entry name" value="P-loop containing nucleoside triphosphate hydrolases"/>
    <property type="match status" value="1"/>
</dbReference>
<keyword evidence="1" id="KW-0067">ATP-binding</keyword>
<evidence type="ECO:0000313" key="2">
    <source>
        <dbReference type="Proteomes" id="UP000517547"/>
    </source>
</evidence>
<gene>
    <name evidence="1" type="ORF">HX845_28910</name>
</gene>
<dbReference type="Pfam" id="PF13671">
    <property type="entry name" value="AAA_33"/>
    <property type="match status" value="1"/>
</dbReference>
<dbReference type="AlphaFoldDB" id="A0A7Y7Y6P9"/>
<keyword evidence="1" id="KW-0547">Nucleotide-binding</keyword>
<dbReference type="GO" id="GO:0005524">
    <property type="term" value="F:ATP binding"/>
    <property type="evidence" value="ECO:0007669"/>
    <property type="project" value="UniProtKB-KW"/>
</dbReference>
<reference evidence="1 2" key="1">
    <citation type="submission" date="2020-04" db="EMBL/GenBank/DDBJ databases">
        <title>Molecular characterization of pseudomonads from Agaricus bisporus reveal novel blotch 2 pathogens in Western Europe.</title>
        <authorList>
            <person name="Taparia T."/>
            <person name="Krijger M."/>
            <person name="Haynes E."/>
            <person name="Elpinstone J.G."/>
            <person name="Noble R."/>
            <person name="Van Der Wolf J."/>
        </authorList>
    </citation>
    <scope>NUCLEOTIDE SEQUENCE [LARGE SCALE GENOMIC DNA]</scope>
    <source>
        <strain evidence="1 2">IPO3738</strain>
    </source>
</reference>
<sequence length="159" mass="17247">MAQPRLHLMCGKIASGKSTLARTLAEAHDAILLGEDPWLATLYPGEIASVADYVRCARRIRGVLGPLVTGMLSKGLSVVLDFPANTAADRLWLRALADEAGAGHNLHFIDLDDATCRARLHERNARGDHDFAATDAEFDLISSYFSAPGETEGLEIVRY</sequence>